<evidence type="ECO:0000256" key="6">
    <source>
        <dbReference type="SAM" id="Phobius"/>
    </source>
</evidence>
<dbReference type="InterPro" id="IPR002416">
    <property type="entry name" value="T2SS_protein-GspH"/>
</dbReference>
<evidence type="ECO:0000313" key="7">
    <source>
        <dbReference type="EMBL" id="TCM63729.1"/>
    </source>
</evidence>
<dbReference type="NCBIfam" id="TIGR02532">
    <property type="entry name" value="IV_pilin_GFxxxE"/>
    <property type="match status" value="1"/>
</dbReference>
<gene>
    <name evidence="7" type="ORF">EC844_12033</name>
</gene>
<accession>A0A4R1XK94</accession>
<dbReference type="GO" id="GO:0015627">
    <property type="term" value="C:type II protein secretion system complex"/>
    <property type="evidence" value="ECO:0007669"/>
    <property type="project" value="InterPro"/>
</dbReference>
<dbReference type="Proteomes" id="UP000294963">
    <property type="component" value="Unassembled WGS sequence"/>
</dbReference>
<dbReference type="PRINTS" id="PR00885">
    <property type="entry name" value="BCTERIALGSPH"/>
</dbReference>
<dbReference type="PROSITE" id="PS00409">
    <property type="entry name" value="PROKAR_NTER_METHYL"/>
    <property type="match status" value="1"/>
</dbReference>
<dbReference type="GO" id="GO:0016020">
    <property type="term" value="C:membrane"/>
    <property type="evidence" value="ECO:0007669"/>
    <property type="project" value="UniProtKB-SubCell"/>
</dbReference>
<dbReference type="InterPro" id="IPR012902">
    <property type="entry name" value="N_methyl_site"/>
</dbReference>
<keyword evidence="4 6" id="KW-1133">Transmembrane helix</keyword>
<reference evidence="7 8" key="1">
    <citation type="submission" date="2019-03" db="EMBL/GenBank/DDBJ databases">
        <title>Genomic analyses of the natural microbiome of Caenorhabditis elegans.</title>
        <authorList>
            <person name="Samuel B."/>
        </authorList>
    </citation>
    <scope>NUCLEOTIDE SEQUENCE [LARGE SCALE GENOMIC DNA]</scope>
    <source>
        <strain evidence="7 8">JUb89</strain>
    </source>
</reference>
<evidence type="ECO:0000256" key="3">
    <source>
        <dbReference type="ARBA" id="ARBA00022692"/>
    </source>
</evidence>
<dbReference type="OrthoDB" id="6656660at2"/>
<feature type="transmembrane region" description="Helical" evidence="6">
    <location>
        <begin position="20"/>
        <end position="41"/>
    </location>
</feature>
<keyword evidence="5 6" id="KW-0472">Membrane</keyword>
<keyword evidence="8" id="KW-1185">Reference proteome</keyword>
<dbReference type="InterPro" id="IPR045584">
    <property type="entry name" value="Pilin-like"/>
</dbReference>
<dbReference type="Pfam" id="PF07963">
    <property type="entry name" value="N_methyl"/>
    <property type="match status" value="1"/>
</dbReference>
<keyword evidence="2" id="KW-0488">Methylation</keyword>
<evidence type="ECO:0000256" key="2">
    <source>
        <dbReference type="ARBA" id="ARBA00022481"/>
    </source>
</evidence>
<dbReference type="EMBL" id="SLVJ01000020">
    <property type="protein sequence ID" value="TCM63729.1"/>
    <property type="molecule type" value="Genomic_DNA"/>
</dbReference>
<evidence type="ECO:0000313" key="8">
    <source>
        <dbReference type="Proteomes" id="UP000294963"/>
    </source>
</evidence>
<evidence type="ECO:0000256" key="4">
    <source>
        <dbReference type="ARBA" id="ARBA00022989"/>
    </source>
</evidence>
<comment type="subcellular location">
    <subcellularLocation>
        <location evidence="1">Membrane</location>
        <topology evidence="1">Single-pass membrane protein</topology>
    </subcellularLocation>
</comment>
<comment type="caution">
    <text evidence="7">The sequence shown here is derived from an EMBL/GenBank/DDBJ whole genome shotgun (WGS) entry which is preliminary data.</text>
</comment>
<sequence length="201" mass="22147">MNGRPTLSSSSLKNQHGFTLIELMVVIVIIGVLASLVVFNVDGVDQRKAMQVRELLILDLKRINREANDQARVYALETQAMTDVSSGLYRVIEYTQTPSANTQNGQAGQSRQNSLAVKPSWQVNTQFSPRELPAQVSLQIESQEHRYQNANNTDLLGANAPKLIWLGNGEAKPVSIQVYFAQKPIGAPVLVDYLGKIDAQS</sequence>
<evidence type="ECO:0000256" key="1">
    <source>
        <dbReference type="ARBA" id="ARBA00004167"/>
    </source>
</evidence>
<dbReference type="AlphaFoldDB" id="A0A4R1XK94"/>
<name>A0A4R1XK94_ACICA</name>
<protein>
    <submittedName>
        <fullName evidence="7">Type II secretion system protein G (GspG)</fullName>
    </submittedName>
</protein>
<keyword evidence="3 6" id="KW-0812">Transmembrane</keyword>
<proteinExistence type="predicted"/>
<dbReference type="SUPFAM" id="SSF54523">
    <property type="entry name" value="Pili subunits"/>
    <property type="match status" value="1"/>
</dbReference>
<evidence type="ECO:0000256" key="5">
    <source>
        <dbReference type="ARBA" id="ARBA00023136"/>
    </source>
</evidence>
<dbReference type="Gene3D" id="3.30.700.10">
    <property type="entry name" value="Glycoprotein, Type 4 Pilin"/>
    <property type="match status" value="1"/>
</dbReference>
<organism evidence="7 8">
    <name type="scientific">Acinetobacter calcoaceticus</name>
    <dbReference type="NCBI Taxonomy" id="471"/>
    <lineage>
        <taxon>Bacteria</taxon>
        <taxon>Pseudomonadati</taxon>
        <taxon>Pseudomonadota</taxon>
        <taxon>Gammaproteobacteria</taxon>
        <taxon>Moraxellales</taxon>
        <taxon>Moraxellaceae</taxon>
        <taxon>Acinetobacter</taxon>
        <taxon>Acinetobacter calcoaceticus/baumannii complex</taxon>
    </lineage>
</organism>
<dbReference type="GO" id="GO:0015628">
    <property type="term" value="P:protein secretion by the type II secretion system"/>
    <property type="evidence" value="ECO:0007669"/>
    <property type="project" value="InterPro"/>
</dbReference>